<proteinExistence type="predicted"/>
<sequence>MNIIWLLHWLTPLSILLLPLLPNKILINVFWYPIIYIMIWIYFDGCPLNWLSPKDEYNKDVNNFSKPIIETIINRKITQHQNDCLLCFICAFFIVISAFKLLRSCKIK</sequence>
<feature type="transmembrane region" description="Helical" evidence="1">
    <location>
        <begin position="84"/>
        <end position="102"/>
    </location>
</feature>
<feature type="transmembrane region" description="Helical" evidence="1">
    <location>
        <begin position="25"/>
        <end position="43"/>
    </location>
</feature>
<keyword evidence="1" id="KW-1133">Transmembrane helix</keyword>
<evidence type="ECO:0000313" key="2">
    <source>
        <dbReference type="EMBL" id="QHT08859.1"/>
    </source>
</evidence>
<protein>
    <recommendedName>
        <fullName evidence="3">DUF2784 family protein</fullName>
    </recommendedName>
</protein>
<evidence type="ECO:0008006" key="3">
    <source>
        <dbReference type="Google" id="ProtNLM"/>
    </source>
</evidence>
<evidence type="ECO:0000256" key="1">
    <source>
        <dbReference type="SAM" id="Phobius"/>
    </source>
</evidence>
<organism evidence="2">
    <name type="scientific">viral metagenome</name>
    <dbReference type="NCBI Taxonomy" id="1070528"/>
    <lineage>
        <taxon>unclassified sequences</taxon>
        <taxon>metagenomes</taxon>
        <taxon>organismal metagenomes</taxon>
    </lineage>
</organism>
<reference evidence="2" key="1">
    <citation type="journal article" date="2020" name="Nature">
        <title>Giant virus diversity and host interactions through global metagenomics.</title>
        <authorList>
            <person name="Schulz F."/>
            <person name="Roux S."/>
            <person name="Paez-Espino D."/>
            <person name="Jungbluth S."/>
            <person name="Walsh D.A."/>
            <person name="Denef V.J."/>
            <person name="McMahon K.D."/>
            <person name="Konstantinidis K.T."/>
            <person name="Eloe-Fadrosh E.A."/>
            <person name="Kyrpides N.C."/>
            <person name="Woyke T."/>
        </authorList>
    </citation>
    <scope>NUCLEOTIDE SEQUENCE</scope>
    <source>
        <strain evidence="2">GVMAG-M-3300023109-53</strain>
    </source>
</reference>
<dbReference type="AlphaFoldDB" id="A0A6C0CYU4"/>
<dbReference type="EMBL" id="MN739502">
    <property type="protein sequence ID" value="QHT08859.1"/>
    <property type="molecule type" value="Genomic_DNA"/>
</dbReference>
<name>A0A6C0CYU4_9ZZZZ</name>
<accession>A0A6C0CYU4</accession>
<keyword evidence="1" id="KW-0812">Transmembrane</keyword>
<keyword evidence="1" id="KW-0472">Membrane</keyword>